<dbReference type="InterPro" id="IPR008160">
    <property type="entry name" value="Collagen"/>
</dbReference>
<name>A0A5N5IQH1_9FLAO</name>
<dbReference type="AlphaFoldDB" id="A0A5N5IQH1"/>
<dbReference type="PROSITE" id="PS51257">
    <property type="entry name" value="PROKAR_LIPOPROTEIN"/>
    <property type="match status" value="1"/>
</dbReference>
<dbReference type="RefSeq" id="WP_151889840.1">
    <property type="nucleotide sequence ID" value="NZ_VNIK02000003.1"/>
</dbReference>
<proteinExistence type="predicted"/>
<reference evidence="2" key="1">
    <citation type="submission" date="2019-10" db="EMBL/GenBank/DDBJ databases">
        <title>Muricauda hadale sp. nov., a piezophilic bacterium isolated from hadopelagic water of the Mariana Trench.</title>
        <authorList>
            <person name="Wei Y."/>
        </authorList>
    </citation>
    <scope>NUCLEOTIDE SEQUENCE [LARGE SCALE GENOMIC DNA]</scope>
    <source>
        <strain evidence="2">MT-229</strain>
    </source>
</reference>
<comment type="caution">
    <text evidence="2">The sequence shown here is derived from an EMBL/GenBank/DDBJ whole genome shotgun (WGS) entry which is preliminary data.</text>
</comment>
<protein>
    <submittedName>
        <fullName evidence="2">Collagen-like protein</fullName>
    </submittedName>
</protein>
<gene>
    <name evidence="2" type="ORF">FOT42_006895</name>
</gene>
<dbReference type="EMBL" id="VNIK02000003">
    <property type="protein sequence ID" value="KAB5490071.1"/>
    <property type="molecule type" value="Genomic_DNA"/>
</dbReference>
<accession>A0A5N5IQH1</accession>
<feature type="region of interest" description="Disordered" evidence="1">
    <location>
        <begin position="31"/>
        <end position="65"/>
    </location>
</feature>
<evidence type="ECO:0000313" key="3">
    <source>
        <dbReference type="Proteomes" id="UP000319204"/>
    </source>
</evidence>
<dbReference type="Proteomes" id="UP000319204">
    <property type="component" value="Unassembled WGS sequence"/>
</dbReference>
<dbReference type="OrthoDB" id="1430935at2"/>
<organism evidence="2 3">
    <name type="scientific">Flagellimonas hadalis</name>
    <dbReference type="NCBI Taxonomy" id="2597517"/>
    <lineage>
        <taxon>Bacteria</taxon>
        <taxon>Pseudomonadati</taxon>
        <taxon>Bacteroidota</taxon>
        <taxon>Flavobacteriia</taxon>
        <taxon>Flavobacteriales</taxon>
        <taxon>Flavobacteriaceae</taxon>
        <taxon>Flagellimonas</taxon>
    </lineage>
</organism>
<sequence>MKLIKLFGIAVLALGVTMTSCSIEDGKDGIDGIDGRDGQDGLNGADGQDGADGADGVNGLDGAPGQDGMDGLGLEELAKYGFLTLQLSGTRPDNLPFEDSASYRFSPIDPDDFDIYNIVTITQVGNDTEYFFNFRRFLSSPEGTYTINYMDWELTVVNLGQETESVGDVVIALKHGVIGDDYKYFMINDEYESGGAGVSEMTFTDLTFDPNAGNHLTFSYAFTVDGANNSSGNDLSISGMVDVNLLELIP</sequence>
<dbReference type="Pfam" id="PF01391">
    <property type="entry name" value="Collagen"/>
    <property type="match status" value="1"/>
</dbReference>
<evidence type="ECO:0000256" key="1">
    <source>
        <dbReference type="SAM" id="MobiDB-lite"/>
    </source>
</evidence>
<feature type="compositionally biased region" description="Low complexity" evidence="1">
    <location>
        <begin position="54"/>
        <end position="63"/>
    </location>
</feature>
<evidence type="ECO:0000313" key="2">
    <source>
        <dbReference type="EMBL" id="KAB5490071.1"/>
    </source>
</evidence>
<keyword evidence="3" id="KW-1185">Reference proteome</keyword>